<dbReference type="PANTHER" id="PTHR34216:SF3">
    <property type="entry name" value="POLY-BETA-1,6-N-ACETYL-D-GLUCOSAMINE N-DEACETYLASE"/>
    <property type="match status" value="1"/>
</dbReference>
<dbReference type="CDD" id="cd10918">
    <property type="entry name" value="CE4_NodB_like_5s_6s"/>
    <property type="match status" value="1"/>
</dbReference>
<feature type="domain" description="NodB homology" evidence="3">
    <location>
        <begin position="88"/>
        <end position="339"/>
    </location>
</feature>
<evidence type="ECO:0000259" key="3">
    <source>
        <dbReference type="PROSITE" id="PS51677"/>
    </source>
</evidence>
<evidence type="ECO:0000313" key="5">
    <source>
        <dbReference type="Proteomes" id="UP000679126"/>
    </source>
</evidence>
<dbReference type="SUPFAM" id="SSF88713">
    <property type="entry name" value="Glycoside hydrolase/deacetylase"/>
    <property type="match status" value="1"/>
</dbReference>
<evidence type="ECO:0000313" key="4">
    <source>
        <dbReference type="EMBL" id="MBO9154218.1"/>
    </source>
</evidence>
<evidence type="ECO:0000256" key="1">
    <source>
        <dbReference type="ARBA" id="ARBA00004613"/>
    </source>
</evidence>
<evidence type="ECO:0000256" key="2">
    <source>
        <dbReference type="ARBA" id="ARBA00022729"/>
    </source>
</evidence>
<sequence>MQFKKRLFYTLSTACPIGLLQKAPASRLLLPYHHLVSDRDVPHIAHLYPYKGTKAFEEDLDYLLKHFNPVSLEEVIAAKRENRPMRGNSFLLTFDDGLREVTETIAPMLRRKGVPGVFFLNSAFLDNRSLFYKFKVSLAIDALRKQTPGRSVETALAEALQAPQGEDAEISLRRITWRSRTLADKAGEILGLDFDAYLKHERPFMTLDEVGELVKQGFSIGGHSIDHPYYKELSLEEQVGQTLGSVDVLANRFGIGYRVFAFPHTDAGVSRAFFKTVLEGENPLDLVFGTGNQQRDMLPGILHRFNCERPYVPIGESVKGILLLNGLKALAGRDVVKRR</sequence>
<name>A0ABS3YHQ1_9BACT</name>
<comment type="subcellular location">
    <subcellularLocation>
        <location evidence="1">Secreted</location>
    </subcellularLocation>
</comment>
<reference evidence="5" key="1">
    <citation type="submission" date="2021-03" db="EMBL/GenBank/DDBJ databases">
        <title>Assistant Professor.</title>
        <authorList>
            <person name="Huq M.A."/>
        </authorList>
    </citation>
    <scope>NUCLEOTIDE SEQUENCE [LARGE SCALE GENOMIC DNA]</scope>
    <source>
        <strain evidence="5">MAH-28</strain>
    </source>
</reference>
<dbReference type="PROSITE" id="PS51677">
    <property type="entry name" value="NODB"/>
    <property type="match status" value="1"/>
</dbReference>
<dbReference type="EMBL" id="JAGHKP010000003">
    <property type="protein sequence ID" value="MBO9154218.1"/>
    <property type="molecule type" value="Genomic_DNA"/>
</dbReference>
<gene>
    <name evidence="4" type="ORF">J7I43_18475</name>
</gene>
<dbReference type="Pfam" id="PF01522">
    <property type="entry name" value="Polysacc_deac_1"/>
    <property type="match status" value="1"/>
</dbReference>
<protein>
    <submittedName>
        <fullName evidence="4">Polysaccharide deacetylase family protein</fullName>
    </submittedName>
</protein>
<comment type="caution">
    <text evidence="4">The sequence shown here is derived from an EMBL/GenBank/DDBJ whole genome shotgun (WGS) entry which is preliminary data.</text>
</comment>
<dbReference type="Gene3D" id="3.20.20.370">
    <property type="entry name" value="Glycoside hydrolase/deacetylase"/>
    <property type="match status" value="1"/>
</dbReference>
<accession>A0ABS3YHQ1</accession>
<dbReference type="InterPro" id="IPR051398">
    <property type="entry name" value="Polysacch_Deacetylase"/>
</dbReference>
<organism evidence="4 5">
    <name type="scientific">Chitinophaga chungangae</name>
    <dbReference type="NCBI Taxonomy" id="2821488"/>
    <lineage>
        <taxon>Bacteria</taxon>
        <taxon>Pseudomonadati</taxon>
        <taxon>Bacteroidota</taxon>
        <taxon>Chitinophagia</taxon>
        <taxon>Chitinophagales</taxon>
        <taxon>Chitinophagaceae</taxon>
        <taxon>Chitinophaga</taxon>
    </lineage>
</organism>
<dbReference type="Proteomes" id="UP000679126">
    <property type="component" value="Unassembled WGS sequence"/>
</dbReference>
<keyword evidence="5" id="KW-1185">Reference proteome</keyword>
<dbReference type="InterPro" id="IPR002509">
    <property type="entry name" value="NODB_dom"/>
</dbReference>
<keyword evidence="2" id="KW-0732">Signal</keyword>
<dbReference type="RefSeq" id="WP_209147337.1">
    <property type="nucleotide sequence ID" value="NZ_JAGHKP010000003.1"/>
</dbReference>
<dbReference type="InterPro" id="IPR011330">
    <property type="entry name" value="Glyco_hydro/deAcase_b/a-brl"/>
</dbReference>
<proteinExistence type="predicted"/>
<dbReference type="PANTHER" id="PTHR34216">
    <property type="match status" value="1"/>
</dbReference>